<reference evidence="1 2" key="1">
    <citation type="submission" date="2018-02" db="EMBL/GenBank/DDBJ databases">
        <title>Comparative genomes isolates from brazilian mangrove.</title>
        <authorList>
            <person name="Araujo J.E."/>
            <person name="Taketani R.G."/>
            <person name="Silva M.C.P."/>
            <person name="Loureco M.V."/>
            <person name="Andreote F.D."/>
        </authorList>
    </citation>
    <scope>NUCLEOTIDE SEQUENCE [LARGE SCALE GENOMIC DNA]</scope>
    <source>
        <strain evidence="1 2">Nap-Phe MGV</strain>
    </source>
</reference>
<gene>
    <name evidence="1" type="ORF">C5Y93_07760</name>
</gene>
<name>A0A2S8GQS8_9BACT</name>
<protein>
    <submittedName>
        <fullName evidence="1">Uncharacterized protein</fullName>
    </submittedName>
</protein>
<dbReference type="Proteomes" id="UP000237819">
    <property type="component" value="Unassembled WGS sequence"/>
</dbReference>
<dbReference type="EMBL" id="PUHZ01000008">
    <property type="protein sequence ID" value="PQO46721.1"/>
    <property type="molecule type" value="Genomic_DNA"/>
</dbReference>
<comment type="caution">
    <text evidence="1">The sequence shown here is derived from an EMBL/GenBank/DDBJ whole genome shotgun (WGS) entry which is preliminary data.</text>
</comment>
<evidence type="ECO:0000313" key="1">
    <source>
        <dbReference type="EMBL" id="PQO46721.1"/>
    </source>
</evidence>
<sequence length="136" mass="15267">MNRQSISQTLESLPALSLHGWGVDSHSFASNEDALASFEQGRQMLLESEVLSGICQLLTGVRHSARIEVRAHSYSLKGLFDCALGVYCSEGEVILAVVHLGYRWERVGASARFAMSMDDLELIRKRLPPSRPYDWW</sequence>
<evidence type="ECO:0000313" key="2">
    <source>
        <dbReference type="Proteomes" id="UP000237819"/>
    </source>
</evidence>
<organism evidence="1 2">
    <name type="scientific">Blastopirellula marina</name>
    <dbReference type="NCBI Taxonomy" id="124"/>
    <lineage>
        <taxon>Bacteria</taxon>
        <taxon>Pseudomonadati</taxon>
        <taxon>Planctomycetota</taxon>
        <taxon>Planctomycetia</taxon>
        <taxon>Pirellulales</taxon>
        <taxon>Pirellulaceae</taxon>
        <taxon>Blastopirellula</taxon>
    </lineage>
</organism>
<dbReference type="AlphaFoldDB" id="A0A2S8GQS8"/>
<proteinExistence type="predicted"/>
<dbReference type="RefSeq" id="WP_105334847.1">
    <property type="nucleotide sequence ID" value="NZ_PUHZ01000008.1"/>
</dbReference>
<accession>A0A2S8GQS8</accession>